<dbReference type="Proteomes" id="UP001201873">
    <property type="component" value="Unassembled WGS sequence"/>
</dbReference>
<dbReference type="Pfam" id="PF00196">
    <property type="entry name" value="GerE"/>
    <property type="match status" value="1"/>
</dbReference>
<dbReference type="PANTHER" id="PTHR16305">
    <property type="entry name" value="TESTICULAR SOLUBLE ADENYLYL CYCLASE"/>
    <property type="match status" value="1"/>
</dbReference>
<feature type="region of interest" description="Disordered" evidence="3">
    <location>
        <begin position="930"/>
        <end position="973"/>
    </location>
</feature>
<gene>
    <name evidence="5" type="ORF">MXD59_20165</name>
</gene>
<dbReference type="SUPFAM" id="SSF52540">
    <property type="entry name" value="P-loop containing nucleoside triphosphate hydrolases"/>
    <property type="match status" value="1"/>
</dbReference>
<dbReference type="Gene3D" id="1.10.10.10">
    <property type="entry name" value="Winged helix-like DNA-binding domain superfamily/Winged helix DNA-binding domain"/>
    <property type="match status" value="1"/>
</dbReference>
<name>A0ABT0K2N7_9ACTN</name>
<keyword evidence="1" id="KW-0547">Nucleotide-binding</keyword>
<dbReference type="SUPFAM" id="SSF46894">
    <property type="entry name" value="C-terminal effector domain of the bipartite response regulators"/>
    <property type="match status" value="1"/>
</dbReference>
<feature type="region of interest" description="Disordered" evidence="3">
    <location>
        <begin position="578"/>
        <end position="597"/>
    </location>
</feature>
<evidence type="ECO:0000313" key="6">
    <source>
        <dbReference type="Proteomes" id="UP001201873"/>
    </source>
</evidence>
<protein>
    <submittedName>
        <fullName evidence="5">AAA family ATPase</fullName>
    </submittedName>
</protein>
<keyword evidence="6" id="KW-1185">Reference proteome</keyword>
<dbReference type="InterPro" id="IPR027417">
    <property type="entry name" value="P-loop_NTPase"/>
</dbReference>
<sequence length="1046" mass="109754">MSAGHGRITYTAAASRGGTIVVDGARVVTEENSRTYPGLVGRDREIRFIDSLLSGDVSRCNALVMRGEPGVGRTALLRHGERRATPPGGPSARVLWLRGAESESALPYATLADLVLPLRGYLRELPDAQRSALEICLALGEGAPPSPYAACAGTLNLLVAAGEQHPLLVLVDDLQWVDETSRQVLLFVARRLVRQRVTMLMAIRTEAVSMIDGSGLPGIEVGGLSRDACAELFASRGVPIAPWVLEDLVHRLGGNPSALLDTVEALRTTQLGGNEPVPELPAPGRRLHRAWAERIDELPESTRAALVMLAIGNGLPAVTLERALVVDSGSLADLDAAHRAGLVRHVERLPSDAGLGTAGLGTAGLGSAGLEGAGLEGAGLDGAGLGGAVSLVHPLLRAVVLERASPAARLRAQTALAEVCDGDAGVWFAAATASGPDDGVAMALAESAGPARARVGYGASAQVWHRAAELTADHALRGARFLQAATDASLAGFARQACAWADAAGRDGTDPAVRADADLIRGRILMWSGHPTRAYEQLVHAAVAVREHDPGRAAALFAEAVQAALLVGRTDLAVRTADRGASPAGSGGALDGVGGEEDLSGHSQRGLIYRARALTVAGEVETARVCLRDAVDQLRAADPVADQQLLTVAGHTLLDLEREPAAARLLSTVVDGARRAHAPAILPYALAVRGQLECWRGLWAAGYADGEDALRWAEQLGQVSALGHSLVLLAWIDAARGDRELCERRIARLRAEAGPYGIDLLGLHADGVLGLAAIGDGDHDVAALALTAAWDRARRHDPGSLMAIPLAADLAEALIRAGDQARATPIVDWLAQRAHTTGLARPAAVAARCRGLMADGLIAAEAAFADADRALDRRRMPFEHARTRLCQGEALRRLRRPAAARPPLREARVLFESLGARPWARRATAELLAAGGGGRSPQASPDHGLNRGSERGAHRGPDRGPDRRPGPWESFVPPVRIDQLTPAELQVAHAIGDGMNNAEAAAALFVSRKTVETHLTRVYRKLGLRSRSELVRALAIARVPGPRSDG</sequence>
<evidence type="ECO:0000256" key="2">
    <source>
        <dbReference type="ARBA" id="ARBA00022840"/>
    </source>
</evidence>
<dbReference type="PRINTS" id="PR00038">
    <property type="entry name" value="HTHLUXR"/>
</dbReference>
<evidence type="ECO:0000259" key="4">
    <source>
        <dbReference type="PROSITE" id="PS50043"/>
    </source>
</evidence>
<dbReference type="PANTHER" id="PTHR16305:SF35">
    <property type="entry name" value="TRANSCRIPTIONAL ACTIVATOR DOMAIN"/>
    <property type="match status" value="1"/>
</dbReference>
<dbReference type="EMBL" id="JALKFT010000026">
    <property type="protein sequence ID" value="MCK9878057.1"/>
    <property type="molecule type" value="Genomic_DNA"/>
</dbReference>
<proteinExistence type="predicted"/>
<feature type="compositionally biased region" description="Basic and acidic residues" evidence="3">
    <location>
        <begin position="944"/>
        <end position="966"/>
    </location>
</feature>
<reference evidence="5 6" key="1">
    <citation type="submission" date="2022-04" db="EMBL/GenBank/DDBJ databases">
        <title>Genome diversity in the genus Frankia.</title>
        <authorList>
            <person name="Carlos-Shanley C."/>
            <person name="Hahn D."/>
        </authorList>
    </citation>
    <scope>NUCLEOTIDE SEQUENCE [LARGE SCALE GENOMIC DNA]</scope>
    <source>
        <strain evidence="5 6">Ag45/Mut15</strain>
    </source>
</reference>
<keyword evidence="2" id="KW-0067">ATP-binding</keyword>
<dbReference type="InterPro" id="IPR036388">
    <property type="entry name" value="WH-like_DNA-bd_sf"/>
</dbReference>
<feature type="domain" description="HTH luxR-type" evidence="4">
    <location>
        <begin position="973"/>
        <end position="1038"/>
    </location>
</feature>
<dbReference type="InterPro" id="IPR041664">
    <property type="entry name" value="AAA_16"/>
</dbReference>
<dbReference type="InterPro" id="IPR000792">
    <property type="entry name" value="Tscrpt_reg_LuxR_C"/>
</dbReference>
<accession>A0ABT0K2N7</accession>
<organism evidence="5 6">
    <name type="scientific">Frankia umida</name>
    <dbReference type="NCBI Taxonomy" id="573489"/>
    <lineage>
        <taxon>Bacteria</taxon>
        <taxon>Bacillati</taxon>
        <taxon>Actinomycetota</taxon>
        <taxon>Actinomycetes</taxon>
        <taxon>Frankiales</taxon>
        <taxon>Frankiaceae</taxon>
        <taxon>Frankia</taxon>
    </lineage>
</organism>
<evidence type="ECO:0000313" key="5">
    <source>
        <dbReference type="EMBL" id="MCK9878057.1"/>
    </source>
</evidence>
<dbReference type="Pfam" id="PF13191">
    <property type="entry name" value="AAA_16"/>
    <property type="match status" value="1"/>
</dbReference>
<comment type="caution">
    <text evidence="5">The sequence shown here is derived from an EMBL/GenBank/DDBJ whole genome shotgun (WGS) entry which is preliminary data.</text>
</comment>
<dbReference type="PROSITE" id="PS50043">
    <property type="entry name" value="HTH_LUXR_2"/>
    <property type="match status" value="1"/>
</dbReference>
<evidence type="ECO:0000256" key="1">
    <source>
        <dbReference type="ARBA" id="ARBA00022741"/>
    </source>
</evidence>
<dbReference type="InterPro" id="IPR016032">
    <property type="entry name" value="Sig_transdc_resp-reg_C-effctor"/>
</dbReference>
<evidence type="ECO:0000256" key="3">
    <source>
        <dbReference type="SAM" id="MobiDB-lite"/>
    </source>
</evidence>
<dbReference type="SMART" id="SM00421">
    <property type="entry name" value="HTH_LUXR"/>
    <property type="match status" value="1"/>
</dbReference>
<dbReference type="CDD" id="cd06170">
    <property type="entry name" value="LuxR_C_like"/>
    <property type="match status" value="1"/>
</dbReference>